<dbReference type="SUPFAM" id="SSF49344">
    <property type="entry name" value="CBD9-like"/>
    <property type="match status" value="1"/>
</dbReference>
<feature type="domain" description="DUF5916" evidence="1">
    <location>
        <begin position="236"/>
        <end position="804"/>
    </location>
</feature>
<name>A0A1W2BZP6_9FLAO</name>
<proteinExistence type="predicted"/>
<accession>A0A1W2BZP6</accession>
<dbReference type="InterPro" id="IPR045670">
    <property type="entry name" value="DUF5916"/>
</dbReference>
<dbReference type="EMBL" id="FWXS01000008">
    <property type="protein sequence ID" value="SMC78465.1"/>
    <property type="molecule type" value="Genomic_DNA"/>
</dbReference>
<dbReference type="Proteomes" id="UP000192393">
    <property type="component" value="Unassembled WGS sequence"/>
</dbReference>
<dbReference type="CDD" id="cd09618">
    <property type="entry name" value="CBM9_like_2"/>
    <property type="match status" value="1"/>
</dbReference>
<protein>
    <recommendedName>
        <fullName evidence="1">DUF5916 domain-containing protein</fullName>
    </recommendedName>
</protein>
<organism evidence="2 3">
    <name type="scientific">Moheibacter sediminis</name>
    <dbReference type="NCBI Taxonomy" id="1434700"/>
    <lineage>
        <taxon>Bacteria</taxon>
        <taxon>Pseudomonadati</taxon>
        <taxon>Bacteroidota</taxon>
        <taxon>Flavobacteriia</taxon>
        <taxon>Flavobacteriales</taxon>
        <taxon>Weeksellaceae</taxon>
        <taxon>Moheibacter</taxon>
    </lineage>
</organism>
<keyword evidence="3" id="KW-1185">Reference proteome</keyword>
<dbReference type="STRING" id="1434700.SAMN06296427_10824"/>
<evidence type="ECO:0000313" key="2">
    <source>
        <dbReference type="EMBL" id="SMC78465.1"/>
    </source>
</evidence>
<reference evidence="2 3" key="1">
    <citation type="submission" date="2017-04" db="EMBL/GenBank/DDBJ databases">
        <authorList>
            <person name="Afonso C.L."/>
            <person name="Miller P.J."/>
            <person name="Scott M.A."/>
            <person name="Spackman E."/>
            <person name="Goraichik I."/>
            <person name="Dimitrov K.M."/>
            <person name="Suarez D.L."/>
            <person name="Swayne D.E."/>
        </authorList>
    </citation>
    <scope>NUCLEOTIDE SEQUENCE [LARGE SCALE GENOMIC DNA]</scope>
    <source>
        <strain evidence="2 3">CGMCC 1.12708</strain>
    </source>
</reference>
<gene>
    <name evidence="2" type="ORF">SAMN06296427_10824</name>
</gene>
<dbReference type="Pfam" id="PF19313">
    <property type="entry name" value="DUF5916"/>
    <property type="match status" value="1"/>
</dbReference>
<sequence length="831" mass="97269">MHLILKTVFAITILLLAIFVKGQELDSISRKKLNITKISDAPKIDGVLDDLAWQNAAIAKDFVERNPTNGRPIPDSLRTEVKVVYDDLGIYFGATMYDPEPDKILKELTERDGIGNDDFFFILLNGYNDRQQSLQFIVTAAGVQYDAKMTNGNEDSSWNGVWYSAVKINADSWVAELFIPYSEVRFPKKDIQTWGLQIEREFRRTRSRYSWNFVDNTKGAFSTYDGEIHGIQNIETPTRLSFQPYVSTYLNSYDGESEFVFNGGMDLKYGINDAFTLDMVLIPDFGQTKFDNAVLNLSAFEVQYAEQRPFFTEGTELFNKGNLFYSRRIGGYPTGYPDLGENEEITEFPARVDLINAFKISGRTEKNLGIGIFNAITEKTYAKIYDSQSLQSRKSVVEPLANYNVLVLDQRFGDNNSISFVNTNTLREGDFRDANASGVYFDLTNKAKTWNYWGNLEGSWVMNGKTKFGTEGSIAAAKISGEHRYQASIFFRTKDYNIDDLGYTGQTNYINYYAYYGYRYLQPKGFLNNLNLNFNFNYNRRLEPDLFNNFVFNFNSSFTTKKFFGFGGGFESTIFENYDIYEPRVHGRHVKVPAYYDPWVWISTDFRKKFALESTVDWYKYDQHGRGKLYFEFEPRYRISDKWKLYYFSNATFSDKEQGYVSRDESNIYFGERDRNTLENTLESQYIFNDKMALSLAFRHYYTEVTYDKYFTLEENGDLTPDENYTTNHNATYNSWNIDLRFSWWFAPGSQLSLLYRNSMESYDEISRMSFRENFDYLFDQPQLNSFSVRVSYFLDYNRMKNWFKKRPQIEENTTKSSYREYKSMAYRRNG</sequence>
<evidence type="ECO:0000259" key="1">
    <source>
        <dbReference type="Pfam" id="PF19313"/>
    </source>
</evidence>
<dbReference type="Gene3D" id="2.60.40.1190">
    <property type="match status" value="1"/>
</dbReference>
<dbReference type="AlphaFoldDB" id="A0A1W2BZP6"/>
<evidence type="ECO:0000313" key="3">
    <source>
        <dbReference type="Proteomes" id="UP000192393"/>
    </source>
</evidence>